<dbReference type="RefSeq" id="WP_344783946.1">
    <property type="nucleotide sequence ID" value="NZ_BAABAF010000008.1"/>
</dbReference>
<comment type="caution">
    <text evidence="8">The sequence shown here is derived from an EMBL/GenBank/DDBJ whole genome shotgun (WGS) entry which is preliminary data.</text>
</comment>
<evidence type="ECO:0000313" key="8">
    <source>
        <dbReference type="EMBL" id="GAA3771188.1"/>
    </source>
</evidence>
<dbReference type="PANTHER" id="PTHR36115:SF6">
    <property type="entry name" value="PROLINE-RICH ANTIGEN HOMOLOG"/>
    <property type="match status" value="1"/>
</dbReference>
<dbReference type="InterPro" id="IPR016795">
    <property type="entry name" value="UCP021697"/>
</dbReference>
<keyword evidence="9" id="KW-1185">Reference proteome</keyword>
<evidence type="ECO:0000256" key="2">
    <source>
        <dbReference type="ARBA" id="ARBA00022475"/>
    </source>
</evidence>
<reference evidence="9" key="1">
    <citation type="journal article" date="2019" name="Int. J. Syst. Evol. Microbiol.">
        <title>The Global Catalogue of Microorganisms (GCM) 10K type strain sequencing project: providing services to taxonomists for standard genome sequencing and annotation.</title>
        <authorList>
            <consortium name="The Broad Institute Genomics Platform"/>
            <consortium name="The Broad Institute Genome Sequencing Center for Infectious Disease"/>
            <person name="Wu L."/>
            <person name="Ma J."/>
        </authorList>
    </citation>
    <scope>NUCLEOTIDE SEQUENCE [LARGE SCALE GENOMIC DNA]</scope>
    <source>
        <strain evidence="9">JCM 16950</strain>
    </source>
</reference>
<dbReference type="PANTHER" id="PTHR36115">
    <property type="entry name" value="PROLINE-RICH ANTIGEN HOMOLOG-RELATED"/>
    <property type="match status" value="1"/>
</dbReference>
<evidence type="ECO:0000259" key="7">
    <source>
        <dbReference type="Pfam" id="PF06271"/>
    </source>
</evidence>
<comment type="subcellular location">
    <subcellularLocation>
        <location evidence="1">Cell membrane</location>
        <topology evidence="1">Multi-pass membrane protein</topology>
    </subcellularLocation>
</comment>
<keyword evidence="5 6" id="KW-0472">Membrane</keyword>
<proteinExistence type="predicted"/>
<dbReference type="InterPro" id="IPR051791">
    <property type="entry name" value="Pra-immunoreactive"/>
</dbReference>
<dbReference type="InterPro" id="IPR010432">
    <property type="entry name" value="RDD"/>
</dbReference>
<organism evidence="8 9">
    <name type="scientific">Microbacterium kribbense</name>
    <dbReference type="NCBI Taxonomy" id="433645"/>
    <lineage>
        <taxon>Bacteria</taxon>
        <taxon>Bacillati</taxon>
        <taxon>Actinomycetota</taxon>
        <taxon>Actinomycetes</taxon>
        <taxon>Micrococcales</taxon>
        <taxon>Microbacteriaceae</taxon>
        <taxon>Microbacterium</taxon>
    </lineage>
</organism>
<evidence type="ECO:0000256" key="1">
    <source>
        <dbReference type="ARBA" id="ARBA00004651"/>
    </source>
</evidence>
<accession>A0ABP7GQ36</accession>
<feature type="transmembrane region" description="Helical" evidence="6">
    <location>
        <begin position="31"/>
        <end position="49"/>
    </location>
</feature>
<feature type="transmembrane region" description="Helical" evidence="6">
    <location>
        <begin position="64"/>
        <end position="83"/>
    </location>
</feature>
<protein>
    <submittedName>
        <fullName evidence="8">RDD family protein</fullName>
    </submittedName>
</protein>
<keyword evidence="2" id="KW-1003">Cell membrane</keyword>
<sequence>MPEAPREQFPGERMGLSESGPLSVARFWRRVGALVIDIASAALIGYAFFHHTDQATGALVADPLAANIIFAIMQILFIPTIGGGPGHRILGMRVVRVGGGWVGVWRPVVRTALLFLIIPALIWDADHRGLHDKAAGTVLIRV</sequence>
<dbReference type="Pfam" id="PF06271">
    <property type="entry name" value="RDD"/>
    <property type="match status" value="1"/>
</dbReference>
<evidence type="ECO:0000256" key="5">
    <source>
        <dbReference type="ARBA" id="ARBA00023136"/>
    </source>
</evidence>
<evidence type="ECO:0000313" key="9">
    <source>
        <dbReference type="Proteomes" id="UP001500540"/>
    </source>
</evidence>
<keyword evidence="3 6" id="KW-0812">Transmembrane</keyword>
<dbReference type="EMBL" id="BAABAF010000008">
    <property type="protein sequence ID" value="GAA3771188.1"/>
    <property type="molecule type" value="Genomic_DNA"/>
</dbReference>
<keyword evidence="4 6" id="KW-1133">Transmembrane helix</keyword>
<evidence type="ECO:0000256" key="4">
    <source>
        <dbReference type="ARBA" id="ARBA00022989"/>
    </source>
</evidence>
<name>A0ABP7GQ36_9MICO</name>
<gene>
    <name evidence="8" type="ORF">GCM10022240_24200</name>
</gene>
<dbReference type="Proteomes" id="UP001500540">
    <property type="component" value="Unassembled WGS sequence"/>
</dbReference>
<feature type="domain" description="RDD" evidence="7">
    <location>
        <begin position="24"/>
        <end position="136"/>
    </location>
</feature>
<dbReference type="PIRSF" id="PIRSF021697">
    <property type="entry name" value="UCP021697"/>
    <property type="match status" value="1"/>
</dbReference>
<evidence type="ECO:0000256" key="6">
    <source>
        <dbReference type="SAM" id="Phobius"/>
    </source>
</evidence>
<evidence type="ECO:0000256" key="3">
    <source>
        <dbReference type="ARBA" id="ARBA00022692"/>
    </source>
</evidence>